<reference evidence="2" key="1">
    <citation type="submission" date="2023-10" db="EMBL/GenBank/DDBJ databases">
        <authorList>
            <person name="Chen Y."/>
            <person name="Shah S."/>
            <person name="Dougan E. K."/>
            <person name="Thang M."/>
            <person name="Chan C."/>
        </authorList>
    </citation>
    <scope>NUCLEOTIDE SEQUENCE [LARGE SCALE GENOMIC DNA]</scope>
</reference>
<protein>
    <submittedName>
        <fullName evidence="2">Uncharacterized protein</fullName>
    </submittedName>
</protein>
<evidence type="ECO:0000313" key="3">
    <source>
        <dbReference type="Proteomes" id="UP001189429"/>
    </source>
</evidence>
<evidence type="ECO:0000256" key="1">
    <source>
        <dbReference type="SAM" id="MobiDB-lite"/>
    </source>
</evidence>
<sequence length="982" mass="107042">MSSQDNIDDFMNNFGGDDGPSSKKKRIPPPEPTCSKIQCVGRSCPLTTHSSSVFFPNEYMEWGYYKPTLNQWAASGFEEPGPIPIGDWCKICYTTVERNFKAPGYGKAGCKRKFEEKPKGWVYTEDNEIRRLKDVDLLDQGAGQATHAEMSASFAEFERFEDFVGVEKNTAPAKKGEVMGSQPENRSHSAAVWPIPEGSDGFAKCALLQSSTKHDKDLNATEVERRKRFHAHFSDLLKMFHALMLRDIGKDQTLKSSCTKLKQSLDQVSKKENWITLPEAEAAWCLINAVGSVKEFRKELEAKSANADSLFSKLAPMWESCHAFHERRDALPGYNDGFSSWMPSTETMAYFPMPDWISKYLGILATQFAISSNVTKLISLLFPGNNRPRNETLGTVADMDEVVATISRSRKTDSMSSSAEQQRLVIMTIGRLSNVRDSDPAAGDINTLGASFQAMTRNLSSAAVANRYCFGNTDTAEGMDAMLAILFPCQVEAERLQSAVLPVVNLGVFTKAVTSFPRGKFLIAKAVAIAEAAKEQTLGKEAGGERAVSSLKSFFASSEGGEAASAGNSLPTAIAIADLGDKGFIESSTGDFLAQIRKVQEWLFNLPADETECLEKGKMWLQRQDATLQPFIQAVCKAMSDYMASGVAAEQINQQEFTAVFDYMQSSFGAPSDATSATHKLLPALKGAVASAQFAYSLVEGELAMEDSSTFAENVKKLGEAFKKDAAHDITKFFPEEFSNGAVARCKDSAAKLVEAVLDDCGKMRAFQGSGGSTLQVIDFSAKDFEDVITTLSHMIDHVKAVSILVDAAQALSTLNSRKEAIEKAHEAFLFKAADKIISDAMAEADRLMEPIDQAVALPDWAAFSEKMSARSAVDNAGIVSMYNHLLKHIKMPGSKAMLEVAGVKVAAVLVAICVVSAHVNMSDAKMSADDSNPSAVVDDFIKKVKIKKLPLHSLPKIVKDRCVELKPSSVELFRAPEVDAA</sequence>
<gene>
    <name evidence="2" type="ORF">PCOR1329_LOCUS73595</name>
</gene>
<feature type="region of interest" description="Disordered" evidence="1">
    <location>
        <begin position="1"/>
        <end position="32"/>
    </location>
</feature>
<keyword evidence="3" id="KW-1185">Reference proteome</keyword>
<evidence type="ECO:0000313" key="2">
    <source>
        <dbReference type="EMBL" id="CAK0894577.1"/>
    </source>
</evidence>
<organism evidence="2 3">
    <name type="scientific">Prorocentrum cordatum</name>
    <dbReference type="NCBI Taxonomy" id="2364126"/>
    <lineage>
        <taxon>Eukaryota</taxon>
        <taxon>Sar</taxon>
        <taxon>Alveolata</taxon>
        <taxon>Dinophyceae</taxon>
        <taxon>Prorocentrales</taxon>
        <taxon>Prorocentraceae</taxon>
        <taxon>Prorocentrum</taxon>
    </lineage>
</organism>
<comment type="caution">
    <text evidence="2">The sequence shown here is derived from an EMBL/GenBank/DDBJ whole genome shotgun (WGS) entry which is preliminary data.</text>
</comment>
<dbReference type="Proteomes" id="UP001189429">
    <property type="component" value="Unassembled WGS sequence"/>
</dbReference>
<proteinExistence type="predicted"/>
<dbReference type="EMBL" id="CAUYUJ010019920">
    <property type="protein sequence ID" value="CAK0894577.1"/>
    <property type="molecule type" value="Genomic_DNA"/>
</dbReference>
<name>A0ABN9X5G6_9DINO</name>
<accession>A0ABN9X5G6</accession>